<evidence type="ECO:0000259" key="7">
    <source>
        <dbReference type="PROSITE" id="PS50846"/>
    </source>
</evidence>
<dbReference type="Proteomes" id="UP001187471">
    <property type="component" value="Unassembled WGS sequence"/>
</dbReference>
<keyword evidence="3" id="KW-0479">Metal-binding</keyword>
<reference evidence="8" key="1">
    <citation type="submission" date="2022-12" db="EMBL/GenBank/DDBJ databases">
        <title>Draft genome assemblies for two species of Escallonia (Escalloniales).</title>
        <authorList>
            <person name="Chanderbali A."/>
            <person name="Dervinis C."/>
            <person name="Anghel I."/>
            <person name="Soltis D."/>
            <person name="Soltis P."/>
            <person name="Zapata F."/>
        </authorList>
    </citation>
    <scope>NUCLEOTIDE SEQUENCE</scope>
    <source>
        <strain evidence="8">UCBG92.1500</strain>
        <tissue evidence="8">Leaf</tissue>
    </source>
</reference>
<dbReference type="InterPro" id="IPR036163">
    <property type="entry name" value="HMA_dom_sf"/>
</dbReference>
<gene>
    <name evidence="8" type="ORF">RJ640_019806</name>
</gene>
<feature type="region of interest" description="Disordered" evidence="6">
    <location>
        <begin position="73"/>
        <end position="116"/>
    </location>
</feature>
<comment type="similarity">
    <text evidence="5">Belongs to the HIPP family.</text>
</comment>
<evidence type="ECO:0000256" key="2">
    <source>
        <dbReference type="ARBA" id="ARBA00022481"/>
    </source>
</evidence>
<dbReference type="PANTHER" id="PTHR45868">
    <property type="entry name" value="HEAVY METAL-ASSOCIATED ISOPRENYLATED PLANT PROTEIN 33-RELATED"/>
    <property type="match status" value="1"/>
</dbReference>
<evidence type="ECO:0000256" key="3">
    <source>
        <dbReference type="ARBA" id="ARBA00022723"/>
    </source>
</evidence>
<dbReference type="CDD" id="cd00371">
    <property type="entry name" value="HMA"/>
    <property type="match status" value="1"/>
</dbReference>
<dbReference type="PANTHER" id="PTHR45868:SF80">
    <property type="entry name" value="F15K9.8-RELATED"/>
    <property type="match status" value="1"/>
</dbReference>
<dbReference type="AlphaFoldDB" id="A0AA88UQE8"/>
<sequence length="231" mass="26065">MDGSGPDPTIVLKVNIDCCNACHVKVKKGLMKHDGVNSVGVDREKRLVYVTGNVEPVELIKLIEKWGKKAELVSRDDPRKDDDEDDQDRDHVQQMHSTKEKKKKNARGHKDAGGKHNCCTHNDFEGHAAEPYIAPPTGDFGDMCADPFCKLHNREMYLRNNPHFLHPMDHGPFFQGGAPHPGFHNGGVPPYYPQHYGQRLPFGYHHRRPMPLIDGFTNFFNDENTGGCSIM</sequence>
<accession>A0AA88UQE8</accession>
<evidence type="ECO:0000313" key="9">
    <source>
        <dbReference type="Proteomes" id="UP001187471"/>
    </source>
</evidence>
<feature type="domain" description="HMA" evidence="7">
    <location>
        <begin position="7"/>
        <end position="71"/>
    </location>
</feature>
<dbReference type="Pfam" id="PF00403">
    <property type="entry name" value="HMA"/>
    <property type="match status" value="1"/>
</dbReference>
<keyword evidence="4" id="KW-0449">Lipoprotein</keyword>
<organism evidence="8 9">
    <name type="scientific">Escallonia rubra</name>
    <dbReference type="NCBI Taxonomy" id="112253"/>
    <lineage>
        <taxon>Eukaryota</taxon>
        <taxon>Viridiplantae</taxon>
        <taxon>Streptophyta</taxon>
        <taxon>Embryophyta</taxon>
        <taxon>Tracheophyta</taxon>
        <taxon>Spermatophyta</taxon>
        <taxon>Magnoliopsida</taxon>
        <taxon>eudicotyledons</taxon>
        <taxon>Gunneridae</taxon>
        <taxon>Pentapetalae</taxon>
        <taxon>asterids</taxon>
        <taxon>campanulids</taxon>
        <taxon>Escalloniales</taxon>
        <taxon>Escalloniaceae</taxon>
        <taxon>Escallonia</taxon>
    </lineage>
</organism>
<evidence type="ECO:0000256" key="5">
    <source>
        <dbReference type="ARBA" id="ARBA00024045"/>
    </source>
</evidence>
<name>A0AA88UQE8_9ASTE</name>
<evidence type="ECO:0000256" key="1">
    <source>
        <dbReference type="ARBA" id="ARBA00004170"/>
    </source>
</evidence>
<dbReference type="EMBL" id="JAVXUO010000638">
    <property type="protein sequence ID" value="KAK2990526.1"/>
    <property type="molecule type" value="Genomic_DNA"/>
</dbReference>
<protein>
    <recommendedName>
        <fullName evidence="7">HMA domain-containing protein</fullName>
    </recommendedName>
</protein>
<dbReference type="GO" id="GO:0009626">
    <property type="term" value="P:plant-type hypersensitive response"/>
    <property type="evidence" value="ECO:0007669"/>
    <property type="project" value="UniProtKB-KW"/>
</dbReference>
<evidence type="ECO:0000256" key="4">
    <source>
        <dbReference type="ARBA" id="ARBA00023289"/>
    </source>
</evidence>
<keyword evidence="4" id="KW-0636">Prenylation</keyword>
<keyword evidence="2" id="KW-0488">Methylation</keyword>
<dbReference type="PROSITE" id="PS50846">
    <property type="entry name" value="HMA_2"/>
    <property type="match status" value="1"/>
</dbReference>
<evidence type="ECO:0000313" key="8">
    <source>
        <dbReference type="EMBL" id="KAK2990526.1"/>
    </source>
</evidence>
<dbReference type="GO" id="GO:0046872">
    <property type="term" value="F:metal ion binding"/>
    <property type="evidence" value="ECO:0007669"/>
    <property type="project" value="UniProtKB-KW"/>
</dbReference>
<comment type="subcellular location">
    <subcellularLocation>
        <location evidence="1">Membrane</location>
        <topology evidence="1">Peripheral membrane protein</topology>
    </subcellularLocation>
</comment>
<dbReference type="InterPro" id="IPR006121">
    <property type="entry name" value="HMA_dom"/>
</dbReference>
<dbReference type="Gene3D" id="3.30.70.100">
    <property type="match status" value="1"/>
</dbReference>
<evidence type="ECO:0000256" key="6">
    <source>
        <dbReference type="SAM" id="MobiDB-lite"/>
    </source>
</evidence>
<comment type="caution">
    <text evidence="8">The sequence shown here is derived from an EMBL/GenBank/DDBJ whole genome shotgun (WGS) entry which is preliminary data.</text>
</comment>
<keyword evidence="9" id="KW-1185">Reference proteome</keyword>
<dbReference type="SUPFAM" id="SSF55008">
    <property type="entry name" value="HMA, heavy metal-associated domain"/>
    <property type="match status" value="1"/>
</dbReference>
<dbReference type="GO" id="GO:0016020">
    <property type="term" value="C:membrane"/>
    <property type="evidence" value="ECO:0007669"/>
    <property type="project" value="UniProtKB-SubCell"/>
</dbReference>
<proteinExistence type="inferred from homology"/>